<keyword evidence="3" id="KW-1185">Reference proteome</keyword>
<organism evidence="2 3">
    <name type="scientific">Didymella rabiei</name>
    <name type="common">Chickpea ascochyta blight fungus</name>
    <name type="synonym">Mycosphaerella rabiei</name>
    <dbReference type="NCBI Taxonomy" id="5454"/>
    <lineage>
        <taxon>Eukaryota</taxon>
        <taxon>Fungi</taxon>
        <taxon>Dikarya</taxon>
        <taxon>Ascomycota</taxon>
        <taxon>Pezizomycotina</taxon>
        <taxon>Dothideomycetes</taxon>
        <taxon>Pleosporomycetidae</taxon>
        <taxon>Pleosporales</taxon>
        <taxon>Pleosporineae</taxon>
        <taxon>Didymellaceae</taxon>
        <taxon>Ascochyta</taxon>
    </lineage>
</organism>
<reference evidence="2 3" key="1">
    <citation type="journal article" date="2016" name="Sci. Rep.">
        <title>Draft genome sequencing and secretome analysis of fungal phytopathogen Ascochyta rabiei provides insight into the necrotrophic effector repertoire.</title>
        <authorList>
            <person name="Verma S."/>
            <person name="Gazara R.K."/>
            <person name="Nizam S."/>
            <person name="Parween S."/>
            <person name="Chattopadhyay D."/>
            <person name="Verma P.K."/>
        </authorList>
    </citation>
    <scope>NUCLEOTIDE SEQUENCE [LARGE SCALE GENOMIC DNA]</scope>
    <source>
        <strain evidence="2 3">ArDII</strain>
    </source>
</reference>
<dbReference type="AlphaFoldDB" id="A0A163CW98"/>
<feature type="region of interest" description="Disordered" evidence="1">
    <location>
        <begin position="1"/>
        <end position="22"/>
    </location>
</feature>
<sequence length="86" mass="9381">MEDVEETGNSSSLLDDDNDRSQVRRYKQASTFRVGDTLKVVNSNGTCNGPYYIASVISVGVYTLSDAKGQEAEDGEEIEEKDLKAA</sequence>
<evidence type="ECO:0000313" key="3">
    <source>
        <dbReference type="Proteomes" id="UP000076837"/>
    </source>
</evidence>
<proteinExistence type="predicted"/>
<name>A0A163CW98_DIDRA</name>
<dbReference type="Proteomes" id="UP000076837">
    <property type="component" value="Unassembled WGS sequence"/>
</dbReference>
<comment type="caution">
    <text evidence="2">The sequence shown here is derived from an EMBL/GenBank/DDBJ whole genome shotgun (WGS) entry which is preliminary data.</text>
</comment>
<evidence type="ECO:0000256" key="1">
    <source>
        <dbReference type="SAM" id="MobiDB-lite"/>
    </source>
</evidence>
<dbReference type="EMBL" id="JYNV01000210">
    <property type="protein sequence ID" value="KZM22737.1"/>
    <property type="molecule type" value="Genomic_DNA"/>
</dbReference>
<evidence type="ECO:0000313" key="2">
    <source>
        <dbReference type="EMBL" id="KZM22737.1"/>
    </source>
</evidence>
<gene>
    <name evidence="2" type="ORF">ST47_g6117</name>
</gene>
<accession>A0A163CW98</accession>
<protein>
    <submittedName>
        <fullName evidence="2">Uncharacterized protein</fullName>
    </submittedName>
</protein>